<evidence type="ECO:0000313" key="17">
    <source>
        <dbReference type="EMBL" id="KAG6587560.1"/>
    </source>
</evidence>
<feature type="region of interest" description="Disordered" evidence="13">
    <location>
        <begin position="746"/>
        <end position="781"/>
    </location>
</feature>
<evidence type="ECO:0000313" key="18">
    <source>
        <dbReference type="Proteomes" id="UP000685013"/>
    </source>
</evidence>
<keyword evidence="9 14" id="KW-1133">Transmembrane helix</keyword>
<dbReference type="InterPro" id="IPR000719">
    <property type="entry name" value="Prot_kinase_dom"/>
</dbReference>
<keyword evidence="10 14" id="KW-0472">Membrane</keyword>
<keyword evidence="5 15" id="KW-0732">Signal</keyword>
<dbReference type="InterPro" id="IPR001245">
    <property type="entry name" value="Ser-Thr/Tyr_kinase_cat_dom"/>
</dbReference>
<evidence type="ECO:0000256" key="5">
    <source>
        <dbReference type="ARBA" id="ARBA00022729"/>
    </source>
</evidence>
<evidence type="ECO:0000256" key="15">
    <source>
        <dbReference type="SAM" id="SignalP"/>
    </source>
</evidence>
<organism evidence="17 18">
    <name type="scientific">Cucurbita argyrosperma subsp. sororia</name>
    <dbReference type="NCBI Taxonomy" id="37648"/>
    <lineage>
        <taxon>Eukaryota</taxon>
        <taxon>Viridiplantae</taxon>
        <taxon>Streptophyta</taxon>
        <taxon>Embryophyta</taxon>
        <taxon>Tracheophyta</taxon>
        <taxon>Spermatophyta</taxon>
        <taxon>Magnoliopsida</taxon>
        <taxon>eudicotyledons</taxon>
        <taxon>Gunneridae</taxon>
        <taxon>Pentapetalae</taxon>
        <taxon>rosids</taxon>
        <taxon>fabids</taxon>
        <taxon>Cucurbitales</taxon>
        <taxon>Cucurbitaceae</taxon>
        <taxon>Cucurbiteae</taxon>
        <taxon>Cucurbita</taxon>
    </lineage>
</organism>
<keyword evidence="7 17" id="KW-0418">Kinase</keyword>
<dbReference type="AlphaFoldDB" id="A0AAV6MUN2"/>
<dbReference type="GO" id="GO:0004674">
    <property type="term" value="F:protein serine/threonine kinase activity"/>
    <property type="evidence" value="ECO:0007669"/>
    <property type="project" value="UniProtKB-KW"/>
</dbReference>
<keyword evidence="18" id="KW-1185">Reference proteome</keyword>
<keyword evidence="6 12" id="KW-0547">Nucleotide-binding</keyword>
<dbReference type="PANTHER" id="PTHR34590:SF10">
    <property type="entry name" value="RECEPTOR-LIKE PROTEIN KINASE HERK 1"/>
    <property type="match status" value="1"/>
</dbReference>
<dbReference type="FunFam" id="2.60.120.430:FF:000005">
    <property type="entry name" value="Putative receptor-like protein kinase"/>
    <property type="match status" value="1"/>
</dbReference>
<evidence type="ECO:0000256" key="11">
    <source>
        <dbReference type="ARBA" id="ARBA00023180"/>
    </source>
</evidence>
<evidence type="ECO:0000256" key="3">
    <source>
        <dbReference type="ARBA" id="ARBA00022679"/>
    </source>
</evidence>
<keyword evidence="8 12" id="KW-0067">ATP-binding</keyword>
<dbReference type="FunFam" id="2.60.120.430:FF:000001">
    <property type="entry name" value="Receptor-like protein kinase FERONIA"/>
    <property type="match status" value="1"/>
</dbReference>
<accession>A0AAV6MUN2</accession>
<dbReference type="EMBL" id="JAGKQH010000011">
    <property type="protein sequence ID" value="KAG6587560.1"/>
    <property type="molecule type" value="Genomic_DNA"/>
</dbReference>
<dbReference type="Proteomes" id="UP000685013">
    <property type="component" value="Chromosome 11"/>
</dbReference>
<dbReference type="InterPro" id="IPR045272">
    <property type="entry name" value="ANXUR1/2-like"/>
</dbReference>
<dbReference type="FunFam" id="3.30.200.20:FF:000039">
    <property type="entry name" value="receptor-like protein kinase FERONIA"/>
    <property type="match status" value="1"/>
</dbReference>
<dbReference type="GO" id="GO:0016020">
    <property type="term" value="C:membrane"/>
    <property type="evidence" value="ECO:0007669"/>
    <property type="project" value="UniProtKB-SubCell"/>
</dbReference>
<name>A0AAV6MUN2_9ROSI</name>
<feature type="compositionally biased region" description="Polar residues" evidence="13">
    <location>
        <begin position="772"/>
        <end position="781"/>
    </location>
</feature>
<reference evidence="17 18" key="1">
    <citation type="journal article" date="2021" name="Hortic Res">
        <title>The domestication of Cucurbita argyrosperma as revealed by the genome of its wild relative.</title>
        <authorList>
            <person name="Barrera-Redondo J."/>
            <person name="Sanchez-de la Vega G."/>
            <person name="Aguirre-Liguori J.A."/>
            <person name="Castellanos-Morales G."/>
            <person name="Gutierrez-Guerrero Y.T."/>
            <person name="Aguirre-Dugua X."/>
            <person name="Aguirre-Planter E."/>
            <person name="Tenaillon M.I."/>
            <person name="Lira-Saade R."/>
            <person name="Eguiarte L.E."/>
        </authorList>
    </citation>
    <scope>NUCLEOTIDE SEQUENCE [LARGE SCALE GENOMIC DNA]</scope>
    <source>
        <strain evidence="17">JBR-2021</strain>
    </source>
</reference>
<feature type="non-terminal residue" evidence="17">
    <location>
        <position position="1"/>
    </location>
</feature>
<dbReference type="Pfam" id="PF12819">
    <property type="entry name" value="Malectin_like"/>
    <property type="match status" value="1"/>
</dbReference>
<dbReference type="PANTHER" id="PTHR34590">
    <property type="entry name" value="OS03G0124300 PROTEIN-RELATED"/>
    <property type="match status" value="1"/>
</dbReference>
<dbReference type="InterPro" id="IPR024788">
    <property type="entry name" value="Malectin-like_Carb-bd_dom"/>
</dbReference>
<evidence type="ECO:0000256" key="9">
    <source>
        <dbReference type="ARBA" id="ARBA00022989"/>
    </source>
</evidence>
<feature type="transmembrane region" description="Helical" evidence="14">
    <location>
        <begin position="452"/>
        <end position="475"/>
    </location>
</feature>
<feature type="chain" id="PRO_5043641596" evidence="15">
    <location>
        <begin position="29"/>
        <end position="797"/>
    </location>
</feature>
<evidence type="ECO:0000256" key="2">
    <source>
        <dbReference type="ARBA" id="ARBA00022527"/>
    </source>
</evidence>
<evidence type="ECO:0000256" key="6">
    <source>
        <dbReference type="ARBA" id="ARBA00022741"/>
    </source>
</evidence>
<evidence type="ECO:0000256" key="4">
    <source>
        <dbReference type="ARBA" id="ARBA00022692"/>
    </source>
</evidence>
<keyword evidence="3" id="KW-0808">Transferase</keyword>
<evidence type="ECO:0000256" key="8">
    <source>
        <dbReference type="ARBA" id="ARBA00022840"/>
    </source>
</evidence>
<evidence type="ECO:0000256" key="1">
    <source>
        <dbReference type="ARBA" id="ARBA00004479"/>
    </source>
</evidence>
<dbReference type="PROSITE" id="PS50011">
    <property type="entry name" value="PROTEIN_KINASE_DOM"/>
    <property type="match status" value="1"/>
</dbReference>
<feature type="signal peptide" evidence="15">
    <location>
        <begin position="1"/>
        <end position="28"/>
    </location>
</feature>
<keyword evidence="17" id="KW-0675">Receptor</keyword>
<dbReference type="GO" id="GO:0004714">
    <property type="term" value="F:transmembrane receptor protein tyrosine kinase activity"/>
    <property type="evidence" value="ECO:0007669"/>
    <property type="project" value="InterPro"/>
</dbReference>
<protein>
    <submittedName>
        <fullName evidence="17">Receptor-like protein kinase</fullName>
    </submittedName>
</protein>
<keyword evidence="11" id="KW-0325">Glycoprotein</keyword>
<gene>
    <name evidence="17" type="ORF">SDJN03_16125</name>
</gene>
<sequence length="797" mass="88682">MGGEFCTTPFPSSLFLLSLFLFFSLSSAIHPSFVPFSPRDNYLIDCGSPEQTHLDDGRIFKSDRESTSLLATEEDVQTSIDSIPVNATVSPLSSWALPLFRTARIFPSDSTYTFFISQAGRHWIRLYFYPLPHPNYNLSDSVFTVTTDSFVLLHDFSIKADSKIVSKEYLINITTDRFSLQFKPKKNSSAFINAIEIVSAPDPLFSDSATSVSPVGFFSGLSHFALEICYRVNVGGPQIVPRNDTLSRTWETDDAYNRFPQGSKNVSVGLNSIKYPGNDLTPLIAPYWVYATAEDLQDSKTMQVSFNMSWSFNVEQSYSYLIRLHFCDIVSSVLNTLYFNVYINGMMGIADLDLSQLTGDLSTPYYRDLVLNASSVKNNTIMIQVTSLNCYQTYKLIHVVNVGPSNLNSGLQDAILNGVEIMKMSNDAQSLDGLFSVDGKYMGGSRFSTMKIAAIVALGMGVMAVLFLGVMFLRWQKRPQGWEKRKSFSSWLLPLHSNQSSFFSSKSSSRRSSVFGSRRSKTGFSGIYTNVGLGRFFSLNELQVATHNFDEKAVIGVGGFGKVYVGALEDGTKLAIKRGNPSSDQGINEFRTEIEMLSKLRHRHLVSLIGYCDEQSEMILVYEYMANGPFRDHLYGSNLPPLSWKQRLEICIGAARGLHYLHTAHCEHIQVNLAEWAMQNYRKGKLDKIIDPVISSSIVQGSLKKFVEAAEKCLGEYGVDRPSMGDVLWNLEYALQLQEAVSELEDPEEDKCEGLAALDKGNDDEPKGKGSASASNDASEVSVSAPLFAEVQNFQGR</sequence>
<proteinExistence type="predicted"/>
<dbReference type="PROSITE" id="PS00107">
    <property type="entry name" value="PROTEIN_KINASE_ATP"/>
    <property type="match status" value="1"/>
</dbReference>
<evidence type="ECO:0000256" key="10">
    <source>
        <dbReference type="ARBA" id="ARBA00023136"/>
    </source>
</evidence>
<keyword evidence="2" id="KW-0723">Serine/threonine-protein kinase</keyword>
<feature type="binding site" evidence="12">
    <location>
        <position position="577"/>
    </location>
    <ligand>
        <name>ATP</name>
        <dbReference type="ChEBI" id="CHEBI:30616"/>
    </ligand>
</feature>
<feature type="domain" description="Protein kinase" evidence="16">
    <location>
        <begin position="549"/>
        <end position="797"/>
    </location>
</feature>
<dbReference type="Pfam" id="PF07714">
    <property type="entry name" value="PK_Tyr_Ser-Thr"/>
    <property type="match status" value="1"/>
</dbReference>
<evidence type="ECO:0000256" key="13">
    <source>
        <dbReference type="SAM" id="MobiDB-lite"/>
    </source>
</evidence>
<dbReference type="GO" id="GO:0005524">
    <property type="term" value="F:ATP binding"/>
    <property type="evidence" value="ECO:0007669"/>
    <property type="project" value="UniProtKB-UniRule"/>
</dbReference>
<comment type="subcellular location">
    <subcellularLocation>
        <location evidence="1">Membrane</location>
        <topology evidence="1">Single-pass type I membrane protein</topology>
    </subcellularLocation>
</comment>
<comment type="caution">
    <text evidence="17">The sequence shown here is derived from an EMBL/GenBank/DDBJ whole genome shotgun (WGS) entry which is preliminary data.</text>
</comment>
<evidence type="ECO:0000256" key="7">
    <source>
        <dbReference type="ARBA" id="ARBA00022777"/>
    </source>
</evidence>
<evidence type="ECO:0000256" key="14">
    <source>
        <dbReference type="SAM" id="Phobius"/>
    </source>
</evidence>
<evidence type="ECO:0000259" key="16">
    <source>
        <dbReference type="PROSITE" id="PS50011"/>
    </source>
</evidence>
<evidence type="ECO:0000256" key="12">
    <source>
        <dbReference type="PROSITE-ProRule" id="PRU10141"/>
    </source>
</evidence>
<dbReference type="InterPro" id="IPR017441">
    <property type="entry name" value="Protein_kinase_ATP_BS"/>
</dbReference>
<keyword evidence="4 14" id="KW-0812">Transmembrane</keyword>